<protein>
    <recommendedName>
        <fullName evidence="8">Zn(2)-C6 fungal-type domain-containing protein</fullName>
    </recommendedName>
</protein>
<dbReference type="InterPro" id="IPR036864">
    <property type="entry name" value="Zn2-C6_fun-type_DNA-bd_sf"/>
</dbReference>
<dbReference type="GO" id="GO:0000978">
    <property type="term" value="F:RNA polymerase II cis-regulatory region sequence-specific DNA binding"/>
    <property type="evidence" value="ECO:0007669"/>
    <property type="project" value="TreeGrafter"/>
</dbReference>
<dbReference type="GO" id="GO:0005634">
    <property type="term" value="C:nucleus"/>
    <property type="evidence" value="ECO:0007669"/>
    <property type="project" value="TreeGrafter"/>
</dbReference>
<dbReference type="CDD" id="cd12148">
    <property type="entry name" value="fungal_TF_MHR"/>
    <property type="match status" value="1"/>
</dbReference>
<dbReference type="GO" id="GO:0008270">
    <property type="term" value="F:zinc ion binding"/>
    <property type="evidence" value="ECO:0007669"/>
    <property type="project" value="InterPro"/>
</dbReference>
<dbReference type="GO" id="GO:0001228">
    <property type="term" value="F:DNA-binding transcription activator activity, RNA polymerase II-specific"/>
    <property type="evidence" value="ECO:0007669"/>
    <property type="project" value="TreeGrafter"/>
</dbReference>
<evidence type="ECO:0000256" key="3">
    <source>
        <dbReference type="ARBA" id="ARBA00023015"/>
    </source>
</evidence>
<gene>
    <name evidence="9" type="ORF">BDV40DRAFT_265257</name>
</gene>
<evidence type="ECO:0000313" key="9">
    <source>
        <dbReference type="EMBL" id="KAE8162368.1"/>
    </source>
</evidence>
<keyword evidence="1" id="KW-0479">Metal-binding</keyword>
<feature type="region of interest" description="Disordered" evidence="7">
    <location>
        <begin position="1"/>
        <end position="20"/>
    </location>
</feature>
<dbReference type="PANTHER" id="PTHR31944">
    <property type="entry name" value="HEME-RESPONSIVE ZINC FINGER TRANSCRIPTION FACTOR HAP1"/>
    <property type="match status" value="1"/>
</dbReference>
<evidence type="ECO:0000259" key="8">
    <source>
        <dbReference type="PROSITE" id="PS50048"/>
    </source>
</evidence>
<dbReference type="SMART" id="SM00066">
    <property type="entry name" value="GAL4"/>
    <property type="match status" value="1"/>
</dbReference>
<organism evidence="9 10">
    <name type="scientific">Aspergillus tamarii</name>
    <dbReference type="NCBI Taxonomy" id="41984"/>
    <lineage>
        <taxon>Eukaryota</taxon>
        <taxon>Fungi</taxon>
        <taxon>Dikarya</taxon>
        <taxon>Ascomycota</taxon>
        <taxon>Pezizomycotina</taxon>
        <taxon>Eurotiomycetes</taxon>
        <taxon>Eurotiomycetidae</taxon>
        <taxon>Eurotiales</taxon>
        <taxon>Aspergillaceae</taxon>
        <taxon>Aspergillus</taxon>
        <taxon>Aspergillus subgen. Circumdati</taxon>
    </lineage>
</organism>
<evidence type="ECO:0000256" key="6">
    <source>
        <dbReference type="ARBA" id="ARBA00023242"/>
    </source>
</evidence>
<sequence>MLPNSARGMSELTAPSRPIARRKRKPLSCSLCRRRKLACDREYPSCSRCRKTGNSGSCSYEDPPALSRQNQRRSDVSGQNRPVLAATPVLGSTASSSIEGYRGNDNNRPIFSDLTEHAGTWQLIGDDVDGATTGKERPAIKADVTELTYPSEPKPTEAVVFRGENYRTQYYGSTNPTSLIGHFPELRAYMKETIKHHASLPGVQKELKALDTKWKYEKPSNVPVRTADLLLLLPDQAEMDASVRLYFDTFETMYRIVHRPTFMEEYDQLQKDRTVAKPGFIVLVLLIMATVSCTSATDRTYVGSSSIGRERGSLWIETAEAWLGKQSKKNIYLVIWQIRCLLVLAKQMCRYKKKRMWSVAGDLVREGMAAGFHRDPSRLGGKITFFDQEIRRRLWATMTELELQASVERGMPSALAAIRMDCAPPVDIDDEDLRPECDSTQIQGSSSHSTSTLFLRLCRNSLNLRVSLNSRMNDLISDLPYEDILRYEDMVMNELRKLPAGPDITEEASDRRLSQMARTVLDLQLRQFLVLLHAPFARKTETNSRYAVSRMVCFNAAASMIDQHWRLVQSGNPMLLLLRHDYFRGALNLSHYAYISSGSQADLCVPVHRDAVLQYIQNALTMLEESITYLGTGFTYHWYISAAISFLRSESHPAKSNTLKQEAINQVVRQYYRVLASQEQFSHAKEMIYSSQFRQENPSEAERPFDVLGPAEMSLDDVGFSQFDPTVPSMEQYFFGDPAAWTFDNLWEVA</sequence>
<keyword evidence="3" id="KW-0805">Transcription regulation</keyword>
<dbReference type="InterPro" id="IPR051430">
    <property type="entry name" value="Fungal_TF_Env_Response"/>
</dbReference>
<dbReference type="InterPro" id="IPR007219">
    <property type="entry name" value="XnlR_reg_dom"/>
</dbReference>
<dbReference type="PROSITE" id="PS50048">
    <property type="entry name" value="ZN2_CY6_FUNGAL_2"/>
    <property type="match status" value="1"/>
</dbReference>
<reference evidence="9 10" key="1">
    <citation type="submission" date="2019-04" db="EMBL/GenBank/DDBJ databases">
        <title>Friends and foes A comparative genomics study of 23 Aspergillus species from section Flavi.</title>
        <authorList>
            <consortium name="DOE Joint Genome Institute"/>
            <person name="Kjaerbolling I."/>
            <person name="Vesth T."/>
            <person name="Frisvad J.C."/>
            <person name="Nybo J.L."/>
            <person name="Theobald S."/>
            <person name="Kildgaard S."/>
            <person name="Isbrandt T."/>
            <person name="Kuo A."/>
            <person name="Sato A."/>
            <person name="Lyhne E.K."/>
            <person name="Kogle M.E."/>
            <person name="Wiebenga A."/>
            <person name="Kun R.S."/>
            <person name="Lubbers R.J."/>
            <person name="Makela M.R."/>
            <person name="Barry K."/>
            <person name="Chovatia M."/>
            <person name="Clum A."/>
            <person name="Daum C."/>
            <person name="Haridas S."/>
            <person name="He G."/>
            <person name="LaButti K."/>
            <person name="Lipzen A."/>
            <person name="Mondo S."/>
            <person name="Riley R."/>
            <person name="Salamov A."/>
            <person name="Simmons B.A."/>
            <person name="Magnuson J.K."/>
            <person name="Henrissat B."/>
            <person name="Mortensen U.H."/>
            <person name="Larsen T.O."/>
            <person name="Devries R.P."/>
            <person name="Grigoriev I.V."/>
            <person name="Machida M."/>
            <person name="Baker S.E."/>
            <person name="Andersen M.R."/>
        </authorList>
    </citation>
    <scope>NUCLEOTIDE SEQUENCE [LARGE SCALE GENOMIC DNA]</scope>
    <source>
        <strain evidence="9 10">CBS 117626</strain>
    </source>
</reference>
<feature type="region of interest" description="Disordered" evidence="7">
    <location>
        <begin position="45"/>
        <end position="85"/>
    </location>
</feature>
<dbReference type="Pfam" id="PF04082">
    <property type="entry name" value="Fungal_trans"/>
    <property type="match status" value="1"/>
</dbReference>
<dbReference type="EMBL" id="ML738629">
    <property type="protein sequence ID" value="KAE8162368.1"/>
    <property type="molecule type" value="Genomic_DNA"/>
</dbReference>
<evidence type="ECO:0000256" key="1">
    <source>
        <dbReference type="ARBA" id="ARBA00022723"/>
    </source>
</evidence>
<evidence type="ECO:0000256" key="5">
    <source>
        <dbReference type="ARBA" id="ARBA00023163"/>
    </source>
</evidence>
<dbReference type="Gene3D" id="4.10.240.10">
    <property type="entry name" value="Zn(2)-C6 fungal-type DNA-binding domain"/>
    <property type="match status" value="1"/>
</dbReference>
<dbReference type="SUPFAM" id="SSF57701">
    <property type="entry name" value="Zn2/Cys6 DNA-binding domain"/>
    <property type="match status" value="1"/>
</dbReference>
<dbReference type="PANTHER" id="PTHR31944:SF130">
    <property type="entry name" value="ZN(II)2CYS6 TRANSCRIPTION FACTO (EUROFUNG)"/>
    <property type="match status" value="1"/>
</dbReference>
<keyword evidence="6" id="KW-0539">Nucleus</keyword>
<evidence type="ECO:0000256" key="2">
    <source>
        <dbReference type="ARBA" id="ARBA00022833"/>
    </source>
</evidence>
<evidence type="ECO:0000256" key="4">
    <source>
        <dbReference type="ARBA" id="ARBA00023125"/>
    </source>
</evidence>
<evidence type="ECO:0000256" key="7">
    <source>
        <dbReference type="SAM" id="MobiDB-lite"/>
    </source>
</evidence>
<dbReference type="GO" id="GO:0006351">
    <property type="term" value="P:DNA-templated transcription"/>
    <property type="evidence" value="ECO:0007669"/>
    <property type="project" value="InterPro"/>
</dbReference>
<dbReference type="PROSITE" id="PS00463">
    <property type="entry name" value="ZN2_CY6_FUNGAL_1"/>
    <property type="match status" value="1"/>
</dbReference>
<keyword evidence="4" id="KW-0238">DNA-binding</keyword>
<proteinExistence type="predicted"/>
<keyword evidence="5" id="KW-0804">Transcription</keyword>
<dbReference type="Proteomes" id="UP000326950">
    <property type="component" value="Unassembled WGS sequence"/>
</dbReference>
<feature type="domain" description="Zn(2)-C6 fungal-type" evidence="8">
    <location>
        <begin position="28"/>
        <end position="60"/>
    </location>
</feature>
<name>A0A5N6UUP0_ASPTM</name>
<dbReference type="InterPro" id="IPR001138">
    <property type="entry name" value="Zn2Cys6_DnaBD"/>
</dbReference>
<dbReference type="AlphaFoldDB" id="A0A5N6UUP0"/>
<dbReference type="Pfam" id="PF00172">
    <property type="entry name" value="Zn_clus"/>
    <property type="match status" value="1"/>
</dbReference>
<dbReference type="OrthoDB" id="4236860at2759"/>
<dbReference type="CDD" id="cd00067">
    <property type="entry name" value="GAL4"/>
    <property type="match status" value="1"/>
</dbReference>
<accession>A0A5N6UUP0</accession>
<keyword evidence="2" id="KW-0862">Zinc</keyword>
<evidence type="ECO:0000313" key="10">
    <source>
        <dbReference type="Proteomes" id="UP000326950"/>
    </source>
</evidence>
<keyword evidence="10" id="KW-1185">Reference proteome</keyword>